<keyword evidence="2" id="KW-1185">Reference proteome</keyword>
<sequence>MDYSQPKNLHSLLDRSEFTVQGIVHLDNDKGFKKNSSDFENYLNSALNKSTTRMYNHTESAKTVKINTSIRKDNFTLNYLIDRQAQKSSNDVRDQINNDFVNVSSLTHESNYQSLKQESVVGYSIALIKQQFIGRYQKNLNLSLKTGTRWYSEYNRSSLDFRNIKQDFFTFLPEIRFDHKYNRNGYHTQNSSLSYTYDEIYPTVDQLRPFYDDINPAYRFFGGSDLEKYGRHRLSVQHKYSQKKRHGLTVNISANYTLDDANWADSIRFEQNQERRYLIQNSTHLYSFRLNTNVEQSFTLKEKQTIGVLFDGNVVWNDGIQYLNDVMQRVAINDQQFSLNLHYSYDNRLVIGMINDMRRFKRNVAQETKNSYQSTFINSGLSLSFVINTKIIFNTSTTNRFIKSRYGDDNVLIWNANVGYRLSKGNNFEIKFSAFDLLKQNKSFYFENSPTTFRQGLRNNLTQYFMVSLSYFPRKFEF</sequence>
<dbReference type="OrthoDB" id="1086219at2"/>
<dbReference type="EMBL" id="PVBQ01000001">
    <property type="protein sequence ID" value="PRD49213.1"/>
    <property type="molecule type" value="Genomic_DNA"/>
</dbReference>
<dbReference type="RefSeq" id="WP_105715053.1">
    <property type="nucleotide sequence ID" value="NZ_PVBQ01000001.1"/>
</dbReference>
<evidence type="ECO:0000313" key="1">
    <source>
        <dbReference type="EMBL" id="PRD49213.1"/>
    </source>
</evidence>
<protein>
    <recommendedName>
        <fullName evidence="3">Outer membrane protein beta-barrel domain-containing protein</fullName>
    </recommendedName>
</protein>
<evidence type="ECO:0008006" key="3">
    <source>
        <dbReference type="Google" id="ProtNLM"/>
    </source>
</evidence>
<evidence type="ECO:0000313" key="2">
    <source>
        <dbReference type="Proteomes" id="UP000239711"/>
    </source>
</evidence>
<organism evidence="1 2">
    <name type="scientific">Sphingobacterium haloxyli</name>
    <dbReference type="NCBI Taxonomy" id="2100533"/>
    <lineage>
        <taxon>Bacteria</taxon>
        <taxon>Pseudomonadati</taxon>
        <taxon>Bacteroidota</taxon>
        <taxon>Sphingobacteriia</taxon>
        <taxon>Sphingobacteriales</taxon>
        <taxon>Sphingobacteriaceae</taxon>
        <taxon>Sphingobacterium</taxon>
    </lineage>
</organism>
<dbReference type="AlphaFoldDB" id="A0A2S9J8U1"/>
<proteinExistence type="predicted"/>
<accession>A0A2S9J8U1</accession>
<comment type="caution">
    <text evidence="1">The sequence shown here is derived from an EMBL/GenBank/DDBJ whole genome shotgun (WGS) entry which is preliminary data.</text>
</comment>
<reference evidence="1 2" key="1">
    <citation type="submission" date="2018-02" db="EMBL/GenBank/DDBJ databases">
        <title>The draft genome of Sphingobacterium sp. 5JN-11.</title>
        <authorList>
            <person name="Liu L."/>
            <person name="Li L."/>
            <person name="Liang L."/>
            <person name="Zhang X."/>
            <person name="Wang T."/>
        </authorList>
    </citation>
    <scope>NUCLEOTIDE SEQUENCE [LARGE SCALE GENOMIC DNA]</scope>
    <source>
        <strain evidence="1 2">5JN-11</strain>
    </source>
</reference>
<name>A0A2S9J8U1_9SPHI</name>
<dbReference type="Proteomes" id="UP000239711">
    <property type="component" value="Unassembled WGS sequence"/>
</dbReference>
<gene>
    <name evidence="1" type="ORF">C5745_00820</name>
</gene>